<evidence type="ECO:0000256" key="5">
    <source>
        <dbReference type="ARBA" id="ARBA00022692"/>
    </source>
</evidence>
<evidence type="ECO:0000256" key="3">
    <source>
        <dbReference type="ARBA" id="ARBA00022475"/>
    </source>
</evidence>
<feature type="transmembrane region" description="Helical" evidence="9">
    <location>
        <begin position="84"/>
        <end position="110"/>
    </location>
</feature>
<dbReference type="PANTHER" id="PTHR30574">
    <property type="entry name" value="INNER MEMBRANE PROTEIN YEDE"/>
    <property type="match status" value="1"/>
</dbReference>
<protein>
    <submittedName>
        <fullName evidence="10">Uncharacterized protein</fullName>
    </submittedName>
</protein>
<sequence>MLNGIPEPLLIALIGFGGGALLGLAARLGRFCTLGAIEDYLYQQSDTRLRMWVLAIGVAGLLTFGLAGVGAVNLSANVYYLTPWSPLITVLGGLLFGYGMSLAGNCGFGALARFGGGDLRSFVIVIVMGIAAYVMMSGPLARLRQMVTEATTPALDTTNYAALLSQMTGLPLVWAGGALSLLITLLALGSSSFLRDREALFWGTIVGVAVTSGWVGTTWVATHGFTPQPVQSHTFSAPLGETILFLMTASGGGLSFGVGSVFGVLAGAFCGSLIKGHFRWEACEDPRELRRQILGAVCMGFGAVLAFGCTIGQGVSAFSVLALSAPITFIAIFIGAAIGLRQLITGFA</sequence>
<name>A0A1I5ATF9_9RHOB</name>
<dbReference type="Pfam" id="PF04143">
    <property type="entry name" value="Sulf_transp"/>
    <property type="match status" value="1"/>
</dbReference>
<evidence type="ECO:0000256" key="2">
    <source>
        <dbReference type="ARBA" id="ARBA00022448"/>
    </source>
</evidence>
<gene>
    <name evidence="10" type="ORF">SAMN04487859_106168</name>
</gene>
<feature type="transmembrane region" description="Helical" evidence="9">
    <location>
        <begin position="6"/>
        <end position="28"/>
    </location>
</feature>
<proteinExistence type="inferred from homology"/>
<keyword evidence="2" id="KW-0813">Transport</keyword>
<keyword evidence="4" id="KW-0997">Cell inner membrane</keyword>
<evidence type="ECO:0000313" key="10">
    <source>
        <dbReference type="EMBL" id="SFN65690.1"/>
    </source>
</evidence>
<keyword evidence="3" id="KW-1003">Cell membrane</keyword>
<evidence type="ECO:0000256" key="6">
    <source>
        <dbReference type="ARBA" id="ARBA00022989"/>
    </source>
</evidence>
<evidence type="ECO:0000256" key="9">
    <source>
        <dbReference type="SAM" id="Phobius"/>
    </source>
</evidence>
<feature type="transmembrane region" description="Helical" evidence="9">
    <location>
        <begin position="321"/>
        <end position="340"/>
    </location>
</feature>
<feature type="transmembrane region" description="Helical" evidence="9">
    <location>
        <begin position="49"/>
        <end position="72"/>
    </location>
</feature>
<comment type="similarity">
    <text evidence="8">Belongs to the TsuA/YedE (TC 9.B.102) family.</text>
</comment>
<feature type="transmembrane region" description="Helical" evidence="9">
    <location>
        <begin position="161"/>
        <end position="188"/>
    </location>
</feature>
<keyword evidence="5 9" id="KW-0812">Transmembrane</keyword>
<evidence type="ECO:0000256" key="7">
    <source>
        <dbReference type="ARBA" id="ARBA00023136"/>
    </source>
</evidence>
<feature type="transmembrane region" description="Helical" evidence="9">
    <location>
        <begin position="122"/>
        <end position="141"/>
    </location>
</feature>
<dbReference type="GO" id="GO:0005886">
    <property type="term" value="C:plasma membrane"/>
    <property type="evidence" value="ECO:0007669"/>
    <property type="project" value="UniProtKB-SubCell"/>
</dbReference>
<dbReference type="AlphaFoldDB" id="A0A1I5ATF9"/>
<evidence type="ECO:0000313" key="11">
    <source>
        <dbReference type="Proteomes" id="UP000198599"/>
    </source>
</evidence>
<dbReference type="PANTHER" id="PTHR30574:SF1">
    <property type="entry name" value="SULPHUR TRANSPORT DOMAIN-CONTAINING PROTEIN"/>
    <property type="match status" value="1"/>
</dbReference>
<evidence type="ECO:0000256" key="1">
    <source>
        <dbReference type="ARBA" id="ARBA00004429"/>
    </source>
</evidence>
<reference evidence="11" key="1">
    <citation type="submission" date="2016-10" db="EMBL/GenBank/DDBJ databases">
        <authorList>
            <person name="Varghese N."/>
            <person name="Submissions S."/>
        </authorList>
    </citation>
    <scope>NUCLEOTIDE SEQUENCE [LARGE SCALE GENOMIC DNA]</scope>
    <source>
        <strain evidence="11">DSM 28463</strain>
    </source>
</reference>
<dbReference type="Proteomes" id="UP000198599">
    <property type="component" value="Unassembled WGS sequence"/>
</dbReference>
<dbReference type="InterPro" id="IPR007272">
    <property type="entry name" value="Sulf_transp_TsuA/YedE"/>
</dbReference>
<evidence type="ECO:0000256" key="4">
    <source>
        <dbReference type="ARBA" id="ARBA00022519"/>
    </source>
</evidence>
<feature type="transmembrane region" description="Helical" evidence="9">
    <location>
        <begin position="200"/>
        <end position="222"/>
    </location>
</feature>
<keyword evidence="6 9" id="KW-1133">Transmembrane helix</keyword>
<dbReference type="EMBL" id="FOVP01000006">
    <property type="protein sequence ID" value="SFN65690.1"/>
    <property type="molecule type" value="Genomic_DNA"/>
</dbReference>
<comment type="subcellular location">
    <subcellularLocation>
        <location evidence="1">Cell inner membrane</location>
        <topology evidence="1">Multi-pass membrane protein</topology>
    </subcellularLocation>
</comment>
<dbReference type="OrthoDB" id="7984363at2"/>
<dbReference type="STRING" id="1005928.SAMN04487859_106168"/>
<feature type="transmembrane region" description="Helical" evidence="9">
    <location>
        <begin position="242"/>
        <end position="273"/>
    </location>
</feature>
<organism evidence="10 11">
    <name type="scientific">Roseovarius lutimaris</name>
    <dbReference type="NCBI Taxonomy" id="1005928"/>
    <lineage>
        <taxon>Bacteria</taxon>
        <taxon>Pseudomonadati</taxon>
        <taxon>Pseudomonadota</taxon>
        <taxon>Alphaproteobacteria</taxon>
        <taxon>Rhodobacterales</taxon>
        <taxon>Roseobacteraceae</taxon>
        <taxon>Roseovarius</taxon>
    </lineage>
</organism>
<keyword evidence="11" id="KW-1185">Reference proteome</keyword>
<evidence type="ECO:0000256" key="8">
    <source>
        <dbReference type="ARBA" id="ARBA00035655"/>
    </source>
</evidence>
<feature type="transmembrane region" description="Helical" evidence="9">
    <location>
        <begin position="293"/>
        <end position="315"/>
    </location>
</feature>
<dbReference type="RefSeq" id="WP_092836241.1">
    <property type="nucleotide sequence ID" value="NZ_FOVP01000006.1"/>
</dbReference>
<keyword evidence="7 9" id="KW-0472">Membrane</keyword>
<accession>A0A1I5ATF9</accession>